<dbReference type="AlphaFoldDB" id="A0A081FVW3"/>
<dbReference type="SMART" id="SM00267">
    <property type="entry name" value="GGDEF"/>
    <property type="match status" value="1"/>
</dbReference>
<dbReference type="Proteomes" id="UP000028252">
    <property type="component" value="Unassembled WGS sequence"/>
</dbReference>
<evidence type="ECO:0000313" key="2">
    <source>
        <dbReference type="EMBL" id="KEA62668.1"/>
    </source>
</evidence>
<dbReference type="Gene3D" id="3.30.70.270">
    <property type="match status" value="1"/>
</dbReference>
<dbReference type="Pfam" id="PF00990">
    <property type="entry name" value="GGDEF"/>
    <property type="match status" value="1"/>
</dbReference>
<dbReference type="PATRIC" id="fig|1232683.4.peg.3090"/>
<feature type="domain" description="GGDEF" evidence="1">
    <location>
        <begin position="201"/>
        <end position="334"/>
    </location>
</feature>
<dbReference type="SMART" id="SM00065">
    <property type="entry name" value="GAF"/>
    <property type="match status" value="1"/>
</dbReference>
<dbReference type="CDD" id="cd01949">
    <property type="entry name" value="GGDEF"/>
    <property type="match status" value="1"/>
</dbReference>
<dbReference type="NCBIfam" id="TIGR00254">
    <property type="entry name" value="GGDEF"/>
    <property type="match status" value="1"/>
</dbReference>
<dbReference type="eggNOG" id="COG2203">
    <property type="taxonomic scope" value="Bacteria"/>
</dbReference>
<dbReference type="InterPro" id="IPR003018">
    <property type="entry name" value="GAF"/>
</dbReference>
<dbReference type="eggNOG" id="COG2199">
    <property type="taxonomic scope" value="Bacteria"/>
</dbReference>
<dbReference type="InterPro" id="IPR000160">
    <property type="entry name" value="GGDEF_dom"/>
</dbReference>
<keyword evidence="3" id="KW-1185">Reference proteome</keyword>
<evidence type="ECO:0000313" key="3">
    <source>
        <dbReference type="Proteomes" id="UP000028252"/>
    </source>
</evidence>
<dbReference type="Pfam" id="PF13185">
    <property type="entry name" value="GAF_2"/>
    <property type="match status" value="1"/>
</dbReference>
<dbReference type="PANTHER" id="PTHR46663">
    <property type="entry name" value="DIGUANYLATE CYCLASE DGCT-RELATED"/>
    <property type="match status" value="1"/>
</dbReference>
<sequence length="335" mass="36538">MPSQNSLLEVIKLQTDIAKVGLDLGDVMELVVERALPLTGADGALIELVDGDWMVNRAASGLAKSRLGLKLKRENSLSGLCVETGAILRCDDTEKDPRVNYDSCQQLGTRSMIVVPLKYKEVTVGVLKAVSQQPGKFTTAHMTLLGLSSELVGTTIFFATKYGRDDLFFKATHDSLTGLANRSLFIDRLRSAIALGSRDARPVGVLMIDMDDLKKINDTYGHRVGDAVIKEFANRSRAGARASDTVARLGGDEFGVLLKPIDVPEGLDAAIQRQYEMIDAPFLFEHRIYHLHASIGAACFPDDGYDVGGLLDAADRRMYEIKREHKCGTALTHAS</sequence>
<dbReference type="SUPFAM" id="SSF55073">
    <property type="entry name" value="Nucleotide cyclase"/>
    <property type="match status" value="1"/>
</dbReference>
<dbReference type="InterPro" id="IPR029787">
    <property type="entry name" value="Nucleotide_cyclase"/>
</dbReference>
<name>A0A081FVW3_9GAMM</name>
<dbReference type="PANTHER" id="PTHR46663:SF2">
    <property type="entry name" value="GGDEF DOMAIN-CONTAINING PROTEIN"/>
    <property type="match status" value="1"/>
</dbReference>
<proteinExistence type="predicted"/>
<dbReference type="SUPFAM" id="SSF55781">
    <property type="entry name" value="GAF domain-like"/>
    <property type="match status" value="1"/>
</dbReference>
<dbReference type="InterPro" id="IPR043128">
    <property type="entry name" value="Rev_trsase/Diguanyl_cyclase"/>
</dbReference>
<accession>A0A081FVW3</accession>
<gene>
    <name evidence="2" type="ORF">ADIMK_3140</name>
</gene>
<protein>
    <submittedName>
        <fullName evidence="2">Sensory box/GGDEF family protein</fullName>
    </submittedName>
</protein>
<evidence type="ECO:0000259" key="1">
    <source>
        <dbReference type="PROSITE" id="PS50887"/>
    </source>
</evidence>
<dbReference type="Gene3D" id="3.30.450.40">
    <property type="match status" value="1"/>
</dbReference>
<dbReference type="OrthoDB" id="9803824at2"/>
<comment type="caution">
    <text evidence="2">The sequence shown here is derived from an EMBL/GenBank/DDBJ whole genome shotgun (WGS) entry which is preliminary data.</text>
</comment>
<dbReference type="PROSITE" id="PS50887">
    <property type="entry name" value="GGDEF"/>
    <property type="match status" value="1"/>
</dbReference>
<dbReference type="STRING" id="1232683.ADIMK_3140"/>
<dbReference type="InterPro" id="IPR029016">
    <property type="entry name" value="GAF-like_dom_sf"/>
</dbReference>
<dbReference type="InterPro" id="IPR052163">
    <property type="entry name" value="DGC-Regulatory_Protein"/>
</dbReference>
<reference evidence="2 3" key="1">
    <citation type="submission" date="2014-04" db="EMBL/GenBank/DDBJ databases">
        <title>Marinobacterium kochiensis sp. nov., isolated from sediment sample collected from Kochi backwaters in Kerala, India.</title>
        <authorList>
            <person name="Singh A."/>
            <person name="Pinnaka A.K."/>
        </authorList>
    </citation>
    <scope>NUCLEOTIDE SEQUENCE [LARGE SCALE GENOMIC DNA]</scope>
    <source>
        <strain evidence="2 3">AK27</strain>
    </source>
</reference>
<dbReference type="EMBL" id="JMQN01000047">
    <property type="protein sequence ID" value="KEA62668.1"/>
    <property type="molecule type" value="Genomic_DNA"/>
</dbReference>
<organism evidence="2 3">
    <name type="scientific">Marinobacterium lacunae</name>
    <dbReference type="NCBI Taxonomy" id="1232683"/>
    <lineage>
        <taxon>Bacteria</taxon>
        <taxon>Pseudomonadati</taxon>
        <taxon>Pseudomonadota</taxon>
        <taxon>Gammaproteobacteria</taxon>
        <taxon>Oceanospirillales</taxon>
        <taxon>Oceanospirillaceae</taxon>
        <taxon>Marinobacterium</taxon>
    </lineage>
</organism>
<dbReference type="RefSeq" id="WP_036190182.1">
    <property type="nucleotide sequence ID" value="NZ_JMQN01000047.1"/>
</dbReference>